<dbReference type="RefSeq" id="WP_038493032.1">
    <property type="nucleotide sequence ID" value="NZ_CP009962.1"/>
</dbReference>
<evidence type="ECO:0000256" key="4">
    <source>
        <dbReference type="ARBA" id="ARBA00023136"/>
    </source>
</evidence>
<name>A0A0A1FFH2_9BURK</name>
<sequence length="490" mass="54976">MDALRYRRSLPTFSVAYLVVFAVLFSPLLFFPLVPGAGFHDNQRIIEIFCSTAAIIVFALYLARNISVNWSGNIRLICLLVIFFALGLVSSLFAYSMRHALFEWANSLSLFGMSYIIAREVARESDALFDQILRLCGIGCTFYIFVEIVIYIAIIATGRQPSNGGLIFGFNNYRFFNHVQTITLPLLCLWSSRVDGGGKKMFAWGVASIWWTLLFLSASRGTFIGVLAGICVTLFYLRKAAFPWCRQILWTAMTGLGLYFLFYVLVPLSLGLQPFGFLFSVLDRTIENPSSSRWRLWVRAWEMTLAYPWLGAGPLHFAHYSRDAQIGAHPHNWVLQIASEWGVPALLCLITAIALGFKKLLAVRKHLEPIDSKSHLTLAALLTTAVAILVDGLVSGLIVMPTSQLWIVLYVGCAWGWTAAMTPVKVVTAMRLSPLVRIGGLIGVVMLIYFICNGLWPEIGNLPFYEEKNLQKDIYADPAYRPRVWLGGYF</sequence>
<keyword evidence="4 5" id="KW-0472">Membrane</keyword>
<feature type="transmembrane region" description="Helical" evidence="5">
    <location>
        <begin position="12"/>
        <end position="33"/>
    </location>
</feature>
<keyword evidence="2 5" id="KW-0812">Transmembrane</keyword>
<comment type="subcellular location">
    <subcellularLocation>
        <location evidence="1">Membrane</location>
        <topology evidence="1">Multi-pass membrane protein</topology>
    </subcellularLocation>
</comment>
<dbReference type="Proteomes" id="UP000030302">
    <property type="component" value="Chromosome"/>
</dbReference>
<feature type="transmembrane region" description="Helical" evidence="5">
    <location>
        <begin position="74"/>
        <end position="95"/>
    </location>
</feature>
<proteinExistence type="predicted"/>
<dbReference type="InterPro" id="IPR051533">
    <property type="entry name" value="WaaL-like"/>
</dbReference>
<evidence type="ECO:0000313" key="8">
    <source>
        <dbReference type="Proteomes" id="UP000030302"/>
    </source>
</evidence>
<evidence type="ECO:0000313" key="7">
    <source>
        <dbReference type="EMBL" id="AIY43498.1"/>
    </source>
</evidence>
<dbReference type="Pfam" id="PF04932">
    <property type="entry name" value="Wzy_C"/>
    <property type="match status" value="1"/>
</dbReference>
<evidence type="ECO:0000259" key="6">
    <source>
        <dbReference type="Pfam" id="PF04932"/>
    </source>
</evidence>
<feature type="transmembrane region" description="Helical" evidence="5">
    <location>
        <begin position="209"/>
        <end position="236"/>
    </location>
</feature>
<evidence type="ECO:0000256" key="5">
    <source>
        <dbReference type="SAM" id="Phobius"/>
    </source>
</evidence>
<feature type="transmembrane region" description="Helical" evidence="5">
    <location>
        <begin position="248"/>
        <end position="270"/>
    </location>
</feature>
<dbReference type="KEGG" id="care:LT85_4340"/>
<dbReference type="GO" id="GO:0016020">
    <property type="term" value="C:membrane"/>
    <property type="evidence" value="ECO:0007669"/>
    <property type="project" value="UniProtKB-SubCell"/>
</dbReference>
<dbReference type="OrthoDB" id="5735959at2"/>
<feature type="domain" description="O-antigen ligase-related" evidence="6">
    <location>
        <begin position="211"/>
        <end position="350"/>
    </location>
</feature>
<dbReference type="PANTHER" id="PTHR37422:SF13">
    <property type="entry name" value="LIPOPOLYSACCHARIDE BIOSYNTHESIS PROTEIN PA4999-RELATED"/>
    <property type="match status" value="1"/>
</dbReference>
<dbReference type="AlphaFoldDB" id="A0A0A1FFH2"/>
<dbReference type="InterPro" id="IPR007016">
    <property type="entry name" value="O-antigen_ligase-rel_domated"/>
</dbReference>
<evidence type="ECO:0000256" key="3">
    <source>
        <dbReference type="ARBA" id="ARBA00022989"/>
    </source>
</evidence>
<dbReference type="HOGENOM" id="CLU_042660_0_0_4"/>
<feature type="transmembrane region" description="Helical" evidence="5">
    <location>
        <begin position="436"/>
        <end position="456"/>
    </location>
</feature>
<feature type="transmembrane region" description="Helical" evidence="5">
    <location>
        <begin position="101"/>
        <end position="121"/>
    </location>
</feature>
<gene>
    <name evidence="7" type="ORF">LT85_4340</name>
</gene>
<feature type="transmembrane region" description="Helical" evidence="5">
    <location>
        <begin position="378"/>
        <end position="399"/>
    </location>
</feature>
<evidence type="ECO:0000256" key="1">
    <source>
        <dbReference type="ARBA" id="ARBA00004141"/>
    </source>
</evidence>
<feature type="transmembrane region" description="Helical" evidence="5">
    <location>
        <begin position="45"/>
        <end position="62"/>
    </location>
</feature>
<dbReference type="EMBL" id="CP009962">
    <property type="protein sequence ID" value="AIY43498.1"/>
    <property type="molecule type" value="Genomic_DNA"/>
</dbReference>
<accession>A0A0A1FFH2</accession>
<feature type="transmembrane region" description="Helical" evidence="5">
    <location>
        <begin position="341"/>
        <end position="357"/>
    </location>
</feature>
<keyword evidence="3 5" id="KW-1133">Transmembrane helix</keyword>
<reference evidence="8" key="1">
    <citation type="journal article" date="2014" name="Soil Biol. Biochem.">
        <title>Structure and function of bacterial communities in ageing soils: Insights from the Mendocino ecological staircase.</title>
        <authorList>
            <person name="Uroz S."/>
            <person name="Tech J.J."/>
            <person name="Sawaya N.A."/>
            <person name="Frey-Klett P."/>
            <person name="Leveau J.H.J."/>
        </authorList>
    </citation>
    <scope>NUCLEOTIDE SEQUENCE [LARGE SCALE GENOMIC DNA]</scope>
    <source>
        <strain evidence="8">Cal35</strain>
    </source>
</reference>
<feature type="transmembrane region" description="Helical" evidence="5">
    <location>
        <begin position="133"/>
        <end position="156"/>
    </location>
</feature>
<keyword evidence="8" id="KW-1185">Reference proteome</keyword>
<feature type="transmembrane region" description="Helical" evidence="5">
    <location>
        <begin position="405"/>
        <end position="424"/>
    </location>
</feature>
<dbReference type="STRING" id="279058.LT85_4340"/>
<organism evidence="7 8">
    <name type="scientific">Collimonas arenae</name>
    <dbReference type="NCBI Taxonomy" id="279058"/>
    <lineage>
        <taxon>Bacteria</taxon>
        <taxon>Pseudomonadati</taxon>
        <taxon>Pseudomonadota</taxon>
        <taxon>Betaproteobacteria</taxon>
        <taxon>Burkholderiales</taxon>
        <taxon>Oxalobacteraceae</taxon>
        <taxon>Collimonas</taxon>
    </lineage>
</organism>
<evidence type="ECO:0000256" key="2">
    <source>
        <dbReference type="ARBA" id="ARBA00022692"/>
    </source>
</evidence>
<protein>
    <submittedName>
        <fullName evidence="7">Pilin glycosylation enzyme</fullName>
    </submittedName>
</protein>
<dbReference type="PANTHER" id="PTHR37422">
    <property type="entry name" value="TEICHURONIC ACID BIOSYNTHESIS PROTEIN TUAE"/>
    <property type="match status" value="1"/>
</dbReference>